<keyword evidence="3" id="KW-1185">Reference proteome</keyword>
<reference evidence="2 3" key="1">
    <citation type="submission" date="2016-10" db="EMBL/GenBank/DDBJ databases">
        <authorList>
            <person name="de Groot N.N."/>
        </authorList>
    </citation>
    <scope>NUCLEOTIDE SEQUENCE [LARGE SCALE GENOMIC DNA]</scope>
    <source>
        <strain evidence="2 3">DSM 8423</strain>
    </source>
</reference>
<dbReference type="AlphaFoldDB" id="A0A1H7WES9"/>
<evidence type="ECO:0000256" key="1">
    <source>
        <dbReference type="ARBA" id="ARBA00009981"/>
    </source>
</evidence>
<dbReference type="RefSeq" id="WP_093882798.1">
    <property type="nucleotide sequence ID" value="NZ_FOBS01000006.1"/>
</dbReference>
<sequence length="90" mass="10373">MNVIPAREIKRRGIAAVDDLLERGDLHVIRNDQPQYVVLSEERYQELVAAEREAYHARVRAALEDVRGGRVQQFKSAEELLKALDEDEDE</sequence>
<name>A0A1H7WES9_9BACT</name>
<accession>A0A1H7WES9</accession>
<evidence type="ECO:0000313" key="3">
    <source>
        <dbReference type="Proteomes" id="UP000198744"/>
    </source>
</evidence>
<dbReference type="InterPro" id="IPR036165">
    <property type="entry name" value="YefM-like_sf"/>
</dbReference>
<organism evidence="2 3">
    <name type="scientific">Syntrophus gentianae</name>
    <dbReference type="NCBI Taxonomy" id="43775"/>
    <lineage>
        <taxon>Bacteria</taxon>
        <taxon>Pseudomonadati</taxon>
        <taxon>Thermodesulfobacteriota</taxon>
        <taxon>Syntrophia</taxon>
        <taxon>Syntrophales</taxon>
        <taxon>Syntrophaceae</taxon>
        <taxon>Syntrophus</taxon>
    </lineage>
</organism>
<proteinExistence type="inferred from homology"/>
<gene>
    <name evidence="2" type="ORF">SAMN04489760_10693</name>
</gene>
<dbReference type="EMBL" id="FOBS01000006">
    <property type="protein sequence ID" value="SEM19589.1"/>
    <property type="molecule type" value="Genomic_DNA"/>
</dbReference>
<dbReference type="STRING" id="43775.SAMN04489760_10693"/>
<dbReference type="SUPFAM" id="SSF143120">
    <property type="entry name" value="YefM-like"/>
    <property type="match status" value="1"/>
</dbReference>
<evidence type="ECO:0008006" key="4">
    <source>
        <dbReference type="Google" id="ProtNLM"/>
    </source>
</evidence>
<dbReference type="Proteomes" id="UP000198744">
    <property type="component" value="Unassembled WGS sequence"/>
</dbReference>
<evidence type="ECO:0000313" key="2">
    <source>
        <dbReference type="EMBL" id="SEM19589.1"/>
    </source>
</evidence>
<protein>
    <recommendedName>
        <fullName evidence="4">Prevent-host-death protein</fullName>
    </recommendedName>
</protein>
<comment type="similarity">
    <text evidence="1">Belongs to the phD/YefM antitoxin family.</text>
</comment>
<dbReference type="OrthoDB" id="9814740at2"/>